<dbReference type="VEuPathDB" id="VectorBase:CSON000679"/>
<gene>
    <name evidence="2" type="primary">CSON000679</name>
</gene>
<name>A0A336MJD2_CULSO</name>
<reference evidence="2" key="1">
    <citation type="submission" date="2018-07" db="EMBL/GenBank/DDBJ databases">
        <authorList>
            <person name="Quirk P.G."/>
            <person name="Krulwich T.A."/>
        </authorList>
    </citation>
    <scope>NUCLEOTIDE SEQUENCE</scope>
</reference>
<evidence type="ECO:0000313" key="2">
    <source>
        <dbReference type="EMBL" id="SSX28943.1"/>
    </source>
</evidence>
<proteinExistence type="predicted"/>
<evidence type="ECO:0000256" key="1">
    <source>
        <dbReference type="SAM" id="MobiDB-lite"/>
    </source>
</evidence>
<protein>
    <submittedName>
        <fullName evidence="2">CSON000679 protein</fullName>
    </submittedName>
</protein>
<accession>A0A336MJD2</accession>
<feature type="compositionally biased region" description="Low complexity" evidence="1">
    <location>
        <begin position="7"/>
        <end position="28"/>
    </location>
</feature>
<feature type="region of interest" description="Disordered" evidence="1">
    <location>
        <begin position="1"/>
        <end position="28"/>
    </location>
</feature>
<sequence>MKKGTMSQQISSNNSNNNKSTSSRSSQTITIVRKKRKNMSHLLARSSSSSSSFLSYSCMLLAFLFLFCILIDTVTCDYENTWNFYYEQPCCGTGGTSNSGPHHLRHHRDNTII</sequence>
<organism evidence="2">
    <name type="scientific">Culicoides sonorensis</name>
    <name type="common">Biting midge</name>
    <dbReference type="NCBI Taxonomy" id="179676"/>
    <lineage>
        <taxon>Eukaryota</taxon>
        <taxon>Metazoa</taxon>
        <taxon>Ecdysozoa</taxon>
        <taxon>Arthropoda</taxon>
        <taxon>Hexapoda</taxon>
        <taxon>Insecta</taxon>
        <taxon>Pterygota</taxon>
        <taxon>Neoptera</taxon>
        <taxon>Endopterygota</taxon>
        <taxon>Diptera</taxon>
        <taxon>Nematocera</taxon>
        <taxon>Chironomoidea</taxon>
        <taxon>Ceratopogonidae</taxon>
        <taxon>Ceratopogoninae</taxon>
        <taxon>Culicoides</taxon>
        <taxon>Monoculicoides</taxon>
    </lineage>
</organism>
<dbReference type="AlphaFoldDB" id="A0A336MJD2"/>
<dbReference type="EMBL" id="UFQT01001106">
    <property type="protein sequence ID" value="SSX28943.1"/>
    <property type="molecule type" value="Genomic_DNA"/>
</dbReference>